<dbReference type="AlphaFoldDB" id="A0A9D1XRX7"/>
<feature type="domain" description="FecR protein" evidence="2">
    <location>
        <begin position="79"/>
        <end position="172"/>
    </location>
</feature>
<dbReference type="Proteomes" id="UP000823847">
    <property type="component" value="Unassembled WGS sequence"/>
</dbReference>
<comment type="caution">
    <text evidence="4">The sequence shown here is derived from an EMBL/GenBank/DDBJ whole genome shotgun (WGS) entry which is preliminary data.</text>
</comment>
<feature type="transmembrane region" description="Helical" evidence="1">
    <location>
        <begin position="49"/>
        <end position="69"/>
    </location>
</feature>
<accession>A0A9D1XRX7</accession>
<dbReference type="InterPro" id="IPR012373">
    <property type="entry name" value="Ferrdict_sens_TM"/>
</dbReference>
<dbReference type="Gene3D" id="2.60.120.1440">
    <property type="match status" value="1"/>
</dbReference>
<keyword evidence="1" id="KW-0472">Membrane</keyword>
<proteinExistence type="predicted"/>
<sequence length="292" mass="32332">MEKERENKWEREIRFVARRYREGALDPGRAWERFAAARGIRRGVAFRRYWAGVAAAVLALVGLGVWLAVERTAPRWVAVSAEPGQAKEWYLPDNTHVTLAGGARARYDARLYGRAERVVEMSGKAFFRVARDEARPFSVRTDEATVTVLGTRFQVDETAEGTEVSVSTGKVRFAAGRDAVEPVVLTAGMAARYSSADRAIRLLEEPEPNAEAWRTGVLRFRETPLEQVMADLGEHYGVRVENRTAGSAAAGKRLTATFDHLSLDEALQVINQTLDVRLVALPGSSSGKSSRR</sequence>
<protein>
    <submittedName>
        <fullName evidence="4">FecR domain-containing protein</fullName>
    </submittedName>
</protein>
<evidence type="ECO:0000259" key="3">
    <source>
        <dbReference type="Pfam" id="PF16344"/>
    </source>
</evidence>
<keyword evidence="1" id="KW-1133">Transmembrane helix</keyword>
<name>A0A9D1XRX7_9BACT</name>
<reference evidence="4" key="2">
    <citation type="submission" date="2021-04" db="EMBL/GenBank/DDBJ databases">
        <authorList>
            <person name="Gilroy R."/>
        </authorList>
    </citation>
    <scope>NUCLEOTIDE SEQUENCE</scope>
    <source>
        <strain evidence="4">ChiHecec2B26-12326</strain>
    </source>
</reference>
<gene>
    <name evidence="4" type="ORF">H9848_07510</name>
</gene>
<reference evidence="4" key="1">
    <citation type="journal article" date="2021" name="PeerJ">
        <title>Extensive microbial diversity within the chicken gut microbiome revealed by metagenomics and culture.</title>
        <authorList>
            <person name="Gilroy R."/>
            <person name="Ravi A."/>
            <person name="Getino M."/>
            <person name="Pursley I."/>
            <person name="Horton D.L."/>
            <person name="Alikhan N.F."/>
            <person name="Baker D."/>
            <person name="Gharbi K."/>
            <person name="Hall N."/>
            <person name="Watson M."/>
            <person name="Adriaenssens E.M."/>
            <person name="Foster-Nyarko E."/>
            <person name="Jarju S."/>
            <person name="Secka A."/>
            <person name="Antonio M."/>
            <person name="Oren A."/>
            <person name="Chaudhuri R.R."/>
            <person name="La Ragione R."/>
            <person name="Hildebrand F."/>
            <person name="Pallen M.J."/>
        </authorList>
    </citation>
    <scope>NUCLEOTIDE SEQUENCE</scope>
    <source>
        <strain evidence="4">ChiHecec2B26-12326</strain>
    </source>
</reference>
<dbReference type="Gene3D" id="3.55.50.30">
    <property type="match status" value="1"/>
</dbReference>
<evidence type="ECO:0000259" key="2">
    <source>
        <dbReference type="Pfam" id="PF04773"/>
    </source>
</evidence>
<evidence type="ECO:0000256" key="1">
    <source>
        <dbReference type="SAM" id="Phobius"/>
    </source>
</evidence>
<dbReference type="PIRSF" id="PIRSF018266">
    <property type="entry name" value="FecR"/>
    <property type="match status" value="1"/>
</dbReference>
<dbReference type="InterPro" id="IPR006860">
    <property type="entry name" value="FecR"/>
</dbReference>
<dbReference type="Pfam" id="PF04773">
    <property type="entry name" value="FecR"/>
    <property type="match status" value="1"/>
</dbReference>
<dbReference type="EMBL" id="DXEN01000056">
    <property type="protein sequence ID" value="HIX86438.1"/>
    <property type="molecule type" value="Genomic_DNA"/>
</dbReference>
<dbReference type="PANTHER" id="PTHR30273:SF2">
    <property type="entry name" value="PROTEIN FECR"/>
    <property type="match status" value="1"/>
</dbReference>
<organism evidence="4 5">
    <name type="scientific">Candidatus Parabacteroides intestinigallinarum</name>
    <dbReference type="NCBI Taxonomy" id="2838722"/>
    <lineage>
        <taxon>Bacteria</taxon>
        <taxon>Pseudomonadati</taxon>
        <taxon>Bacteroidota</taxon>
        <taxon>Bacteroidia</taxon>
        <taxon>Bacteroidales</taxon>
        <taxon>Tannerellaceae</taxon>
        <taxon>Parabacteroides</taxon>
    </lineage>
</organism>
<dbReference type="PANTHER" id="PTHR30273">
    <property type="entry name" value="PERIPLASMIC SIGNAL SENSOR AND SIGMA FACTOR ACTIVATOR FECR-RELATED"/>
    <property type="match status" value="1"/>
</dbReference>
<feature type="domain" description="Protein FecR C-terminal" evidence="3">
    <location>
        <begin position="218"/>
        <end position="277"/>
    </location>
</feature>
<dbReference type="Pfam" id="PF16344">
    <property type="entry name" value="FecR_C"/>
    <property type="match status" value="1"/>
</dbReference>
<evidence type="ECO:0000313" key="4">
    <source>
        <dbReference type="EMBL" id="HIX86438.1"/>
    </source>
</evidence>
<dbReference type="InterPro" id="IPR032508">
    <property type="entry name" value="FecR_C"/>
</dbReference>
<keyword evidence="1" id="KW-0812">Transmembrane</keyword>
<dbReference type="GO" id="GO:0016989">
    <property type="term" value="F:sigma factor antagonist activity"/>
    <property type="evidence" value="ECO:0007669"/>
    <property type="project" value="TreeGrafter"/>
</dbReference>
<evidence type="ECO:0000313" key="5">
    <source>
        <dbReference type="Proteomes" id="UP000823847"/>
    </source>
</evidence>